<dbReference type="SUPFAM" id="SSF75217">
    <property type="entry name" value="alpha/beta knot"/>
    <property type="match status" value="1"/>
</dbReference>
<comment type="caution">
    <text evidence="1">The sequence shown here is derived from an EMBL/GenBank/DDBJ whole genome shotgun (WGS) entry which is preliminary data.</text>
</comment>
<proteinExistence type="predicted"/>
<name>A0A832YY21_9CREN</name>
<dbReference type="AlphaFoldDB" id="A0A832YY21"/>
<evidence type="ECO:0000313" key="1">
    <source>
        <dbReference type="EMBL" id="HIP56924.1"/>
    </source>
</evidence>
<accession>A0A832YY21</accession>
<dbReference type="Gene3D" id="2.40.50.140">
    <property type="entry name" value="Nucleic acid-binding proteins"/>
    <property type="match status" value="1"/>
</dbReference>
<gene>
    <name evidence="1" type="ORF">EYH02_02480</name>
</gene>
<evidence type="ECO:0000313" key="2">
    <source>
        <dbReference type="Proteomes" id="UP000605805"/>
    </source>
</evidence>
<dbReference type="InterPro" id="IPR003750">
    <property type="entry name" value="Put_MeTrfase-C9orf114-like"/>
</dbReference>
<protein>
    <recommendedName>
        <fullName evidence="3">RNA-binding protein</fullName>
    </recommendedName>
</protein>
<dbReference type="Proteomes" id="UP000605805">
    <property type="component" value="Unassembled WGS sequence"/>
</dbReference>
<dbReference type="InterPro" id="IPR029028">
    <property type="entry name" value="Alpha/beta_knot_MTases"/>
</dbReference>
<reference evidence="1" key="1">
    <citation type="journal article" date="2020" name="ISME J.">
        <title>Gammaproteobacteria mediating utilization of methyl-, sulfur- and petroleum organic compounds in deep ocean hydrothermal plumes.</title>
        <authorList>
            <person name="Zhou Z."/>
            <person name="Liu Y."/>
            <person name="Pan J."/>
            <person name="Cron B.R."/>
            <person name="Toner B.M."/>
            <person name="Anantharaman K."/>
            <person name="Breier J.A."/>
            <person name="Dick G.J."/>
            <person name="Li M."/>
        </authorList>
    </citation>
    <scope>NUCLEOTIDE SEQUENCE</scope>
    <source>
        <strain evidence="1">SZUA-1435</strain>
    </source>
</reference>
<dbReference type="Gene3D" id="3.40.1280.10">
    <property type="match status" value="1"/>
</dbReference>
<dbReference type="PANTHER" id="PTHR12150">
    <property type="entry name" value="CLASS IV SAM-BINDING METHYLTRANSFERASE-RELATED"/>
    <property type="match status" value="1"/>
</dbReference>
<dbReference type="EMBL" id="DQTV01000045">
    <property type="protein sequence ID" value="HIP56924.1"/>
    <property type="molecule type" value="Genomic_DNA"/>
</dbReference>
<sequence>MNLFKWPPPKRSCMLKILVPISTVSIKQSQVLRLITIWEIARAAAIVRCTHLLFYKDLEVKDREIVTLIEKTLRYLLTPPYLRKKVIPLDPQLRLVGILNPLALPIHYRRDDPVLGSVRLALIELKNDTVVAHIGTDKPCTMIDVKASDLNLVNPLQFVEVVSLSPLLCKLVQEDNVKIYTGFKYRFYDSLKEALYQECRDSVLIEFSKFGMDAKKALRSLRAIASKQKINILCTVFGSPSMDASEILAKENGTDISSYAKSQLHAHYLRINAVPYQGVRSIRTHEALYLALAILNLILFDLKICC</sequence>
<organism evidence="1 2">
    <name type="scientific">Ignisphaera aggregans</name>
    <dbReference type="NCBI Taxonomy" id="334771"/>
    <lineage>
        <taxon>Archaea</taxon>
        <taxon>Thermoproteota</taxon>
        <taxon>Thermoprotei</taxon>
        <taxon>Desulfurococcales</taxon>
        <taxon>Desulfurococcaceae</taxon>
        <taxon>Ignisphaera</taxon>
    </lineage>
</organism>
<dbReference type="InterPro" id="IPR012340">
    <property type="entry name" value="NA-bd_OB-fold"/>
</dbReference>
<dbReference type="PANTHER" id="PTHR12150:SF13">
    <property type="entry name" value="METHYLTRANSFERASE C9ORF114-RELATED"/>
    <property type="match status" value="1"/>
</dbReference>
<dbReference type="Pfam" id="PF02598">
    <property type="entry name" value="Methyltrn_RNA_3"/>
    <property type="match status" value="1"/>
</dbReference>
<dbReference type="InterPro" id="IPR029026">
    <property type="entry name" value="tRNA_m1G_MTases_N"/>
</dbReference>
<evidence type="ECO:0008006" key="3">
    <source>
        <dbReference type="Google" id="ProtNLM"/>
    </source>
</evidence>